<keyword evidence="13 15" id="KW-0811">Translocation</keyword>
<dbReference type="InterPro" id="IPR011115">
    <property type="entry name" value="SecA_DEAD"/>
</dbReference>
<comment type="subcellular location">
    <subcellularLocation>
        <location evidence="15">Cell membrane</location>
        <topology evidence="15">Peripheral membrane protein</topology>
        <orientation evidence="15">Cytoplasmic side</orientation>
    </subcellularLocation>
    <subcellularLocation>
        <location evidence="15">Cytoplasm</location>
    </subcellularLocation>
    <subcellularLocation>
        <location evidence="2">Membrane</location>
        <topology evidence="2">Peripheral membrane protein</topology>
    </subcellularLocation>
    <text evidence="15">Distribution is 50-50.</text>
</comment>
<dbReference type="NCBIfam" id="TIGR00963">
    <property type="entry name" value="secA"/>
    <property type="match status" value="1"/>
</dbReference>
<accession>A0A235BMF8</accession>
<dbReference type="Gene3D" id="3.40.50.300">
    <property type="entry name" value="P-loop containing nucleotide triphosphate hydrolases"/>
    <property type="match status" value="3"/>
</dbReference>
<evidence type="ECO:0000313" key="23">
    <source>
        <dbReference type="Proteomes" id="UP000215215"/>
    </source>
</evidence>
<proteinExistence type="inferred from homology"/>
<keyword evidence="17" id="KW-0175">Coiled coil</keyword>
<dbReference type="GO" id="GO:0031522">
    <property type="term" value="C:cell envelope Sec protein transport complex"/>
    <property type="evidence" value="ECO:0007669"/>
    <property type="project" value="TreeGrafter"/>
</dbReference>
<dbReference type="CDD" id="cd18803">
    <property type="entry name" value="SF2_C_secA"/>
    <property type="match status" value="1"/>
</dbReference>
<evidence type="ECO:0000256" key="13">
    <source>
        <dbReference type="ARBA" id="ARBA00023010"/>
    </source>
</evidence>
<keyword evidence="8 15" id="KW-0547">Nucleotide-binding</keyword>
<feature type="coiled-coil region" evidence="17">
    <location>
        <begin position="50"/>
        <end position="99"/>
    </location>
</feature>
<dbReference type="Gene3D" id="3.10.450.50">
    <property type="match status" value="1"/>
</dbReference>
<keyword evidence="6 15" id="KW-0963">Cytoplasm</keyword>
<dbReference type="FunFam" id="1.10.3060.10:FF:000003">
    <property type="entry name" value="Protein translocase subunit SecA"/>
    <property type="match status" value="1"/>
</dbReference>
<dbReference type="Pfam" id="PF21090">
    <property type="entry name" value="P-loop_SecA"/>
    <property type="match status" value="1"/>
</dbReference>
<feature type="binding site" evidence="15">
    <location>
        <position position="141"/>
    </location>
    <ligand>
        <name>ATP</name>
        <dbReference type="ChEBI" id="CHEBI:30616"/>
    </ligand>
</feature>
<protein>
    <recommendedName>
        <fullName evidence="15 16">Protein translocase subunit SecA</fullName>
        <ecNumber evidence="15">7.4.2.8</ecNumber>
    </recommendedName>
</protein>
<dbReference type="GO" id="GO:0006605">
    <property type="term" value="P:protein targeting"/>
    <property type="evidence" value="ECO:0007669"/>
    <property type="project" value="UniProtKB-UniRule"/>
</dbReference>
<reference evidence="22 23" key="1">
    <citation type="submission" date="2017-07" db="EMBL/GenBank/DDBJ databases">
        <title>Recovery of genomes from metagenomes via a dereplication, aggregation, and scoring strategy.</title>
        <authorList>
            <person name="Sieber C.M."/>
            <person name="Probst A.J."/>
            <person name="Sharrar A."/>
            <person name="Thomas B.C."/>
            <person name="Hess M."/>
            <person name="Tringe S.G."/>
            <person name="Banfield J.F."/>
        </authorList>
    </citation>
    <scope>NUCLEOTIDE SEQUENCE [LARGE SCALE GENOMIC DNA]</scope>
    <source>
        <strain evidence="22">JGI_Cruoil_03_44_89</strain>
    </source>
</reference>
<feature type="binding site" evidence="15">
    <location>
        <begin position="159"/>
        <end position="163"/>
    </location>
    <ligand>
        <name>ATP</name>
        <dbReference type="ChEBI" id="CHEBI:30616"/>
    </ligand>
</feature>
<dbReference type="InterPro" id="IPR011130">
    <property type="entry name" value="SecA_preprotein_X-link_dom"/>
</dbReference>
<dbReference type="InterPro" id="IPR014001">
    <property type="entry name" value="Helicase_ATP-bd"/>
</dbReference>
<dbReference type="FunFam" id="3.40.50.300:FF:000246">
    <property type="entry name" value="Preprotein translocase subunit SecA"/>
    <property type="match status" value="1"/>
</dbReference>
<evidence type="ECO:0000256" key="17">
    <source>
        <dbReference type="SAM" id="Coils"/>
    </source>
</evidence>
<evidence type="ECO:0000256" key="15">
    <source>
        <dbReference type="HAMAP-Rule" id="MF_01382"/>
    </source>
</evidence>
<evidence type="ECO:0000256" key="3">
    <source>
        <dbReference type="ARBA" id="ARBA00007650"/>
    </source>
</evidence>
<dbReference type="GO" id="GO:0046872">
    <property type="term" value="F:metal ion binding"/>
    <property type="evidence" value="ECO:0007669"/>
    <property type="project" value="UniProtKB-KW"/>
</dbReference>
<dbReference type="SMART" id="SM00958">
    <property type="entry name" value="SecA_PP_bind"/>
    <property type="match status" value="1"/>
</dbReference>
<comment type="subunit">
    <text evidence="15">Monomer and homodimer. Part of the essential Sec protein translocation apparatus which comprises SecA, SecYEG and auxiliary proteins SecDF. Other proteins may also be involved.</text>
</comment>
<dbReference type="GO" id="GO:0043952">
    <property type="term" value="P:protein transport by the Sec complex"/>
    <property type="evidence" value="ECO:0007669"/>
    <property type="project" value="UniProtKB-ARBA"/>
</dbReference>
<evidence type="ECO:0000256" key="16">
    <source>
        <dbReference type="RuleBase" id="RU003874"/>
    </source>
</evidence>
<dbReference type="SUPFAM" id="SSF52540">
    <property type="entry name" value="P-loop containing nucleoside triphosphate hydrolases"/>
    <property type="match status" value="2"/>
</dbReference>
<keyword evidence="9" id="KW-0862">Zinc</keyword>
<comment type="catalytic activity">
    <reaction evidence="15">
        <text>ATP + H2O + cellular proteinSide 1 = ADP + phosphate + cellular proteinSide 2.</text>
        <dbReference type="EC" id="7.4.2.8"/>
    </reaction>
</comment>
<comment type="caution">
    <text evidence="22">The sequence shown here is derived from an EMBL/GenBank/DDBJ whole genome shotgun (WGS) entry which is preliminary data.</text>
</comment>
<dbReference type="GO" id="GO:0005886">
    <property type="term" value="C:plasma membrane"/>
    <property type="evidence" value="ECO:0007669"/>
    <property type="project" value="UniProtKB-SubCell"/>
</dbReference>
<comment type="similarity">
    <text evidence="3 15 16">Belongs to the SecA family.</text>
</comment>
<dbReference type="InterPro" id="IPR036266">
    <property type="entry name" value="SecA_Wing/Scaffold_sf"/>
</dbReference>
<organism evidence="22 23">
    <name type="scientific">candidate division WOR-3 bacterium JGI_Cruoil_03_44_89</name>
    <dbReference type="NCBI Taxonomy" id="1973748"/>
    <lineage>
        <taxon>Bacteria</taxon>
        <taxon>Bacteria division WOR-3</taxon>
    </lineage>
</organism>
<evidence type="ECO:0000256" key="14">
    <source>
        <dbReference type="ARBA" id="ARBA00023136"/>
    </source>
</evidence>
<evidence type="ECO:0000256" key="11">
    <source>
        <dbReference type="ARBA" id="ARBA00022927"/>
    </source>
</evidence>
<dbReference type="GO" id="GO:0065002">
    <property type="term" value="P:intracellular protein transmembrane transport"/>
    <property type="evidence" value="ECO:0007669"/>
    <property type="project" value="UniProtKB-UniRule"/>
</dbReference>
<evidence type="ECO:0000259" key="21">
    <source>
        <dbReference type="PROSITE" id="PS51196"/>
    </source>
</evidence>
<dbReference type="Pfam" id="PF02810">
    <property type="entry name" value="SEC-C"/>
    <property type="match status" value="1"/>
</dbReference>
<evidence type="ECO:0000259" key="20">
    <source>
        <dbReference type="PROSITE" id="PS51194"/>
    </source>
</evidence>
<evidence type="ECO:0000259" key="19">
    <source>
        <dbReference type="PROSITE" id="PS51192"/>
    </source>
</evidence>
<sequence length="1038" mass="118748">MKNPLTKIFGTANDKELARLKPIVEEINQRCEGLHSLTDEELRNKTEEFRTKVRERLGRIEEEIEELERRRDGEDMETRERLAVEIDNLNERLKREGRAVLDGLLPEVYAVVKEACRRLLGKKWMVTGREYTWDMVPFDVQLIGAIVLHEGKIAEMATGEGKTLVATMPLYLNSLSGKGAHLVTVNDYLARRDAEWMGGVYEFLGVSCGCIQTGMTPEERKKEYGEDITYGTNNEFGFDYLRDNMAWMSENIVQRGHHYAIVDEVDSVLIDEARTPLIISGLVEHSVNREYEALNPRVRKAVQRQTALVNSFVADAKKFLADGKEKEAGVKLLAAERGAPKHRQLRKLIEEEPRIKRLIEQTEAEFMRDKKLHEVDELLYYSIDERAHTVNVSEDGRDIIAPDDAEFFTLPDLSQVLVKIERNETLSSREKMVEKDAIQKEYAGKSQRVHAINQLLRAYSLFEKDVEYVIQNGKVIIVDEFTGRLMPGRRYSDGLHQAIEAKEGAKIEAETQTFATITIQNYFRMYEKLAGMTGTAATEAHEFYDIYKLDVITIPTNKPVRRVNHTDVIYKTKREKYTAVIDEIVSLHKQGRPVLVGTVSVDVSEKLSRMLRMRGIPHQVLNAKHHQKEAEIIAHAGEMGKVTISTSMAGRGTDIKLDPGVVKCKKCCIKCEEDDSCAECGGEEKSSDCLKNPPCGLHIIGTGRHEARRIDNQLRGRSARQGDPGSSRFYLSLEDDLMRLFGSDRIAGVMERFGAKEGEPIQHNLITRAIEGAQKRIERMNFDIRKRLLEYDDVMNRQRKVIYSMRQEILAGKDIKPRIEEIVESVLLNIIDMHTTDSHIDAEGFTGLREEIRDLFLLDIQMPEDGIPLEELRERMKGAVFGLYKKREEELGEERMRDLERQVIMQVIDRGWREHLYELDALKEGVSLRGYAQRDPLVEYKRESFELFEEVLDNIDRDTVRYLYGLRLVKREETERTTAYKPGVAATAQAASGSSQGEGTQQKPKTYKRDGRKVGRNDPCPCGSGKKYKNCCWPKYGA</sequence>
<feature type="domain" description="Helicase ATP-binding" evidence="19">
    <location>
        <begin position="143"/>
        <end position="301"/>
    </location>
</feature>
<evidence type="ECO:0000256" key="8">
    <source>
        <dbReference type="ARBA" id="ARBA00022741"/>
    </source>
</evidence>
<dbReference type="PRINTS" id="PR00906">
    <property type="entry name" value="SECA"/>
</dbReference>
<dbReference type="HAMAP" id="MF_01382">
    <property type="entry name" value="SecA"/>
    <property type="match status" value="1"/>
</dbReference>
<dbReference type="SUPFAM" id="SSF81767">
    <property type="entry name" value="Pre-protein crosslinking domain of SecA"/>
    <property type="match status" value="1"/>
</dbReference>
<dbReference type="Pfam" id="PF01043">
    <property type="entry name" value="SecA_PP_bind"/>
    <property type="match status" value="1"/>
</dbReference>
<dbReference type="InterPro" id="IPR000185">
    <property type="entry name" value="SecA"/>
</dbReference>
<feature type="domain" description="Helicase C-terminal" evidence="20">
    <location>
        <begin position="564"/>
        <end position="788"/>
    </location>
</feature>
<dbReference type="Gene3D" id="3.90.1440.10">
    <property type="entry name" value="SecA, preprotein cross-linking domain"/>
    <property type="match status" value="1"/>
</dbReference>
<evidence type="ECO:0000256" key="18">
    <source>
        <dbReference type="SAM" id="MobiDB-lite"/>
    </source>
</evidence>
<dbReference type="SUPFAM" id="SSF81886">
    <property type="entry name" value="Helical scaffold and wing domains of SecA"/>
    <property type="match status" value="1"/>
</dbReference>
<keyword evidence="11 15" id="KW-0653">Protein transport</keyword>
<dbReference type="SMART" id="SM00957">
    <property type="entry name" value="SecA_DEAD"/>
    <property type="match status" value="1"/>
</dbReference>
<dbReference type="GO" id="GO:0005829">
    <property type="term" value="C:cytosol"/>
    <property type="evidence" value="ECO:0007669"/>
    <property type="project" value="TreeGrafter"/>
</dbReference>
<gene>
    <name evidence="15 22" type="primary">secA</name>
    <name evidence="22" type="ORF">CH333_10760</name>
</gene>
<dbReference type="Proteomes" id="UP000215215">
    <property type="component" value="Unassembled WGS sequence"/>
</dbReference>
<dbReference type="Pfam" id="PF07517">
    <property type="entry name" value="SecA_DEAD"/>
    <property type="match status" value="1"/>
</dbReference>
<comment type="cofactor">
    <cofactor evidence="1">
        <name>Zn(2+)</name>
        <dbReference type="ChEBI" id="CHEBI:29105"/>
    </cofactor>
</comment>
<dbReference type="PANTHER" id="PTHR30612:SF0">
    <property type="entry name" value="CHLOROPLAST PROTEIN-TRANSPORTING ATPASE"/>
    <property type="match status" value="1"/>
</dbReference>
<feature type="binding site" evidence="15">
    <location>
        <position position="654"/>
    </location>
    <ligand>
        <name>ATP</name>
        <dbReference type="ChEBI" id="CHEBI:30616"/>
    </ligand>
</feature>
<feature type="compositionally biased region" description="Low complexity" evidence="18">
    <location>
        <begin position="985"/>
        <end position="1002"/>
    </location>
</feature>
<evidence type="ECO:0000256" key="7">
    <source>
        <dbReference type="ARBA" id="ARBA00022723"/>
    </source>
</evidence>
<dbReference type="InterPro" id="IPR036670">
    <property type="entry name" value="SecA_X-link_sf"/>
</dbReference>
<dbReference type="PROSITE" id="PS51192">
    <property type="entry name" value="HELICASE_ATP_BIND_1"/>
    <property type="match status" value="1"/>
</dbReference>
<dbReference type="InterPro" id="IPR011116">
    <property type="entry name" value="SecA_Wing/Scaffold"/>
</dbReference>
<feature type="compositionally biased region" description="Basic and acidic residues" evidence="18">
    <location>
        <begin position="1007"/>
        <end position="1016"/>
    </location>
</feature>
<keyword evidence="10 15" id="KW-0067">ATP-binding</keyword>
<evidence type="ECO:0000256" key="9">
    <source>
        <dbReference type="ARBA" id="ARBA00022833"/>
    </source>
</evidence>
<name>A0A235BMF8_UNCW3</name>
<dbReference type="PANTHER" id="PTHR30612">
    <property type="entry name" value="SECA INNER MEMBRANE COMPONENT OF SEC PROTEIN SECRETION SYSTEM"/>
    <property type="match status" value="1"/>
</dbReference>
<keyword evidence="5 15" id="KW-1003">Cell membrane</keyword>
<keyword evidence="12 15" id="KW-1278">Translocase</keyword>
<dbReference type="AlphaFoldDB" id="A0A235BMF8"/>
<evidence type="ECO:0000256" key="6">
    <source>
        <dbReference type="ARBA" id="ARBA00022490"/>
    </source>
</evidence>
<evidence type="ECO:0000313" key="22">
    <source>
        <dbReference type="EMBL" id="OYD13643.1"/>
    </source>
</evidence>
<dbReference type="PROSITE" id="PS51194">
    <property type="entry name" value="HELICASE_CTER"/>
    <property type="match status" value="1"/>
</dbReference>
<evidence type="ECO:0000256" key="5">
    <source>
        <dbReference type="ARBA" id="ARBA00022475"/>
    </source>
</evidence>
<dbReference type="EC" id="7.4.2.8" evidence="15"/>
<dbReference type="PROSITE" id="PS51196">
    <property type="entry name" value="SECA_MOTOR_DEAD"/>
    <property type="match status" value="1"/>
</dbReference>
<dbReference type="GO" id="GO:0005524">
    <property type="term" value="F:ATP binding"/>
    <property type="evidence" value="ECO:0007669"/>
    <property type="project" value="UniProtKB-UniRule"/>
</dbReference>
<dbReference type="Gene3D" id="1.10.3060.10">
    <property type="entry name" value="Helical scaffold and wing domains of SecA"/>
    <property type="match status" value="1"/>
</dbReference>
<evidence type="ECO:0000256" key="2">
    <source>
        <dbReference type="ARBA" id="ARBA00004170"/>
    </source>
</evidence>
<keyword evidence="14 15" id="KW-0472">Membrane</keyword>
<evidence type="ECO:0000256" key="1">
    <source>
        <dbReference type="ARBA" id="ARBA00001947"/>
    </source>
</evidence>
<dbReference type="FunFam" id="3.40.50.300:FF:000113">
    <property type="entry name" value="Preprotein translocase subunit SecA"/>
    <property type="match status" value="1"/>
</dbReference>
<dbReference type="GO" id="GO:0017038">
    <property type="term" value="P:protein import"/>
    <property type="evidence" value="ECO:0007669"/>
    <property type="project" value="InterPro"/>
</dbReference>
<comment type="function">
    <text evidence="15">Part of the Sec protein translocase complex. Interacts with the SecYEG preprotein conducting channel. Has a central role in coupling the hydrolysis of ATP to the transfer of proteins into and across the cell membrane, serving as an ATP-driven molecular motor driving the stepwise translocation of polypeptide chains across the membrane.</text>
</comment>
<evidence type="ECO:0000256" key="10">
    <source>
        <dbReference type="ARBA" id="ARBA00022840"/>
    </source>
</evidence>
<keyword evidence="7" id="KW-0479">Metal-binding</keyword>
<dbReference type="EMBL" id="NOZQ01000230">
    <property type="protein sequence ID" value="OYD13643.1"/>
    <property type="molecule type" value="Genomic_DNA"/>
</dbReference>
<dbReference type="InterPro" id="IPR027417">
    <property type="entry name" value="P-loop_NTPase"/>
</dbReference>
<dbReference type="InterPro" id="IPR004027">
    <property type="entry name" value="SEC_C_motif"/>
</dbReference>
<feature type="region of interest" description="Disordered" evidence="18">
    <location>
        <begin position="980"/>
        <end position="1029"/>
    </location>
</feature>
<dbReference type="CDD" id="cd17928">
    <property type="entry name" value="DEXDc_SecA"/>
    <property type="match status" value="1"/>
</dbReference>
<feature type="domain" description="SecA family profile" evidence="21">
    <location>
        <begin position="2"/>
        <end position="762"/>
    </location>
</feature>
<dbReference type="Pfam" id="PF07516">
    <property type="entry name" value="SecA_SW"/>
    <property type="match status" value="1"/>
</dbReference>
<keyword evidence="4 15" id="KW-0813">Transport</keyword>
<evidence type="ECO:0000256" key="12">
    <source>
        <dbReference type="ARBA" id="ARBA00022967"/>
    </source>
</evidence>
<dbReference type="InterPro" id="IPR044722">
    <property type="entry name" value="SecA_SF2_C"/>
</dbReference>
<evidence type="ECO:0000256" key="4">
    <source>
        <dbReference type="ARBA" id="ARBA00022448"/>
    </source>
</evidence>
<dbReference type="InterPro" id="IPR001650">
    <property type="entry name" value="Helicase_C-like"/>
</dbReference>
<dbReference type="InterPro" id="IPR014018">
    <property type="entry name" value="SecA_motor_DEAD"/>
</dbReference>
<dbReference type="GO" id="GO:0008564">
    <property type="term" value="F:protein-exporting ATPase activity"/>
    <property type="evidence" value="ECO:0007669"/>
    <property type="project" value="UniProtKB-EC"/>
</dbReference>